<feature type="transmembrane region" description="Helical" evidence="2">
    <location>
        <begin position="200"/>
        <end position="221"/>
    </location>
</feature>
<protein>
    <submittedName>
        <fullName evidence="4">MNNG and nitrosoguanidine resistance protein</fullName>
    </submittedName>
</protein>
<dbReference type="AlphaFoldDB" id="A0A9P8YHW4"/>
<dbReference type="Pfam" id="PF12051">
    <property type="entry name" value="DUF3533"/>
    <property type="match status" value="1"/>
</dbReference>
<comment type="caution">
    <text evidence="4">The sequence shown here is derived from an EMBL/GenBank/DDBJ whole genome shotgun (WGS) entry which is preliminary data.</text>
</comment>
<feature type="transmembrane region" description="Helical" evidence="2">
    <location>
        <begin position="322"/>
        <end position="342"/>
    </location>
</feature>
<accession>A0A9P8YHW4</accession>
<keyword evidence="2" id="KW-0812">Transmembrane</keyword>
<gene>
    <name evidence="4" type="ORF">B0I36DRAFT_7601</name>
</gene>
<dbReference type="Proteomes" id="UP000756346">
    <property type="component" value="Unassembled WGS sequence"/>
</dbReference>
<feature type="compositionally biased region" description="Basic and acidic residues" evidence="1">
    <location>
        <begin position="423"/>
        <end position="438"/>
    </location>
</feature>
<evidence type="ECO:0000313" key="4">
    <source>
        <dbReference type="EMBL" id="KAH7040248.1"/>
    </source>
</evidence>
<feature type="region of interest" description="Disordered" evidence="1">
    <location>
        <begin position="423"/>
        <end position="448"/>
    </location>
</feature>
<dbReference type="InterPro" id="IPR022703">
    <property type="entry name" value="DUF3533"/>
</dbReference>
<keyword evidence="2" id="KW-1133">Transmembrane helix</keyword>
<evidence type="ECO:0000259" key="3">
    <source>
        <dbReference type="Pfam" id="PF12051"/>
    </source>
</evidence>
<feature type="transmembrane region" description="Helical" evidence="2">
    <location>
        <begin position="379"/>
        <end position="400"/>
    </location>
</feature>
<sequence length="448" mass="50741">MAILSLYWGVLYGAEGRLRNFVVYVVDFDGQVAPYNADAGTPFVGETMVNTALQLYNSPSSPSLGYTVVNPAEFDYNPTAVRQAVYDWKCWAAVVIHANATALLRAAVREGNSSYSPSGSVQYVYQTARQDTAAYNYLRPQLDILTTQFMRQFGQQWSEQIMTNQALSRQVMARAPSAVNPGITPLQIDLRPFQPPAATASVSIGLIYLIITSFFSFSFFLPIHMKYIQPQGHPPLHFWQLIIWRWVATTVAYFFVSLGYSLVSLAMQIPFWHPPASSTEVAFNPTAYGLGSFPVWWMVNFLGMLALGLASENVAMVLGQPWSALWLIFWVITNVTTSFYAFEVIPPFYSWGYAWPLRQVVDASRHILFDLKSDIGQNIGILLAWGVVNTMLFPLCCYFMRWKTEREKRMEEKNKDQYVVKTTEGEKHLPKAKGEKPPLRKRGFMRGV</sequence>
<organism evidence="4 5">
    <name type="scientific">Microdochium trichocladiopsis</name>
    <dbReference type="NCBI Taxonomy" id="1682393"/>
    <lineage>
        <taxon>Eukaryota</taxon>
        <taxon>Fungi</taxon>
        <taxon>Dikarya</taxon>
        <taxon>Ascomycota</taxon>
        <taxon>Pezizomycotina</taxon>
        <taxon>Sordariomycetes</taxon>
        <taxon>Xylariomycetidae</taxon>
        <taxon>Xylariales</taxon>
        <taxon>Microdochiaceae</taxon>
        <taxon>Microdochium</taxon>
    </lineage>
</organism>
<dbReference type="GO" id="GO:0016020">
    <property type="term" value="C:membrane"/>
    <property type="evidence" value="ECO:0007669"/>
    <property type="project" value="TreeGrafter"/>
</dbReference>
<feature type="compositionally biased region" description="Basic residues" evidence="1">
    <location>
        <begin position="439"/>
        <end position="448"/>
    </location>
</feature>
<dbReference type="PANTHER" id="PTHR34814">
    <property type="entry name" value="NITROSOGUANIDINE RESISTANCE PROTEIN SNG1"/>
    <property type="match status" value="1"/>
</dbReference>
<evidence type="ECO:0000256" key="2">
    <source>
        <dbReference type="SAM" id="Phobius"/>
    </source>
</evidence>
<evidence type="ECO:0000256" key="1">
    <source>
        <dbReference type="SAM" id="MobiDB-lite"/>
    </source>
</evidence>
<feature type="transmembrane region" description="Helical" evidence="2">
    <location>
        <begin position="242"/>
        <end position="267"/>
    </location>
</feature>
<dbReference type="InterPro" id="IPR053001">
    <property type="entry name" value="MNNG_permease-like"/>
</dbReference>
<dbReference type="GeneID" id="70192877"/>
<dbReference type="PANTHER" id="PTHR34814:SF1">
    <property type="entry name" value="NITROSOGUANIDINE RESISTANCE PROTEIN SNG1"/>
    <property type="match status" value="1"/>
</dbReference>
<proteinExistence type="predicted"/>
<dbReference type="OrthoDB" id="2140105at2759"/>
<dbReference type="EMBL" id="JAGTJQ010000001">
    <property type="protein sequence ID" value="KAH7040248.1"/>
    <property type="molecule type" value="Genomic_DNA"/>
</dbReference>
<dbReference type="RefSeq" id="XP_046018303.1">
    <property type="nucleotide sequence ID" value="XM_046163331.1"/>
</dbReference>
<reference evidence="4" key="1">
    <citation type="journal article" date="2021" name="Nat. Commun.">
        <title>Genetic determinants of endophytism in the Arabidopsis root mycobiome.</title>
        <authorList>
            <person name="Mesny F."/>
            <person name="Miyauchi S."/>
            <person name="Thiergart T."/>
            <person name="Pickel B."/>
            <person name="Atanasova L."/>
            <person name="Karlsson M."/>
            <person name="Huettel B."/>
            <person name="Barry K.W."/>
            <person name="Haridas S."/>
            <person name="Chen C."/>
            <person name="Bauer D."/>
            <person name="Andreopoulos W."/>
            <person name="Pangilinan J."/>
            <person name="LaButti K."/>
            <person name="Riley R."/>
            <person name="Lipzen A."/>
            <person name="Clum A."/>
            <person name="Drula E."/>
            <person name="Henrissat B."/>
            <person name="Kohler A."/>
            <person name="Grigoriev I.V."/>
            <person name="Martin F.M."/>
            <person name="Hacquard S."/>
        </authorList>
    </citation>
    <scope>NUCLEOTIDE SEQUENCE</scope>
    <source>
        <strain evidence="4">MPI-CAGE-CH-0230</strain>
    </source>
</reference>
<evidence type="ECO:0000313" key="5">
    <source>
        <dbReference type="Proteomes" id="UP000756346"/>
    </source>
</evidence>
<feature type="domain" description="DUF3533" evidence="3">
    <location>
        <begin position="2"/>
        <end position="390"/>
    </location>
</feature>
<feature type="transmembrane region" description="Helical" evidence="2">
    <location>
        <begin position="287"/>
        <end position="310"/>
    </location>
</feature>
<keyword evidence="2" id="KW-0472">Membrane</keyword>
<keyword evidence="5" id="KW-1185">Reference proteome</keyword>
<name>A0A9P8YHW4_9PEZI</name>